<sequence length="492" mass="57477">MYVSIASRTGGRKYLSIVHGYRDENGKVRKKTIRSLGYLDELEKEYEDPIAHFKSVAKEMDTQRKQETSGYDLCINQQEKLSVGTDNMKNFGYAALSKIYHELELDSFLKNRQRHTEDAFDANAVLQALTYLKIVAPAADSTFFIDRELFFEKNSGTEDEFYQGLMFLYHLKHPLHSWINEHITKTGMREDTMVYYSIHNYCSPSHVIRIGVFTDRALMPVTYDLFPCTSNYTSTYRPNFPEIKKRFHMKRMITVSNKAVNNGDNIWKILNTPTQDGYIFNIPAHSADRELKQYILKDDGYEWVGEDYKRKSRTYSRLIDITQEDGRIISKVIKEKQVIFYSEKYAKRAKDSLLDGYHILLTSECEESDDSIIEMYRGLWKAEKAFHLTKQQLEARPSCISVHDFIEIHLLSCFTAMVLMRILQRKAKDRYSIAQLKYSLTRANCIHIQENLYLFSYYDEVLQTLTEVTGVPFSQKILPLGEIKQLLANTKK</sequence>
<dbReference type="RefSeq" id="WP_249286635.1">
    <property type="nucleotide sequence ID" value="NZ_JACRWC010000053.1"/>
</dbReference>
<accession>A0A923NFE2</accession>
<organism evidence="1 2">
    <name type="scientific">Lentihominibacter faecis</name>
    <dbReference type="NCBI Taxonomy" id="2764712"/>
    <lineage>
        <taxon>Bacteria</taxon>
        <taxon>Bacillati</taxon>
        <taxon>Bacillota</taxon>
        <taxon>Clostridia</taxon>
        <taxon>Peptostreptococcales</taxon>
        <taxon>Anaerovoracaceae</taxon>
        <taxon>Lentihominibacter</taxon>
    </lineage>
</organism>
<evidence type="ECO:0000313" key="1">
    <source>
        <dbReference type="EMBL" id="MBC5999165.1"/>
    </source>
</evidence>
<evidence type="ECO:0000313" key="2">
    <source>
        <dbReference type="Proteomes" id="UP000644115"/>
    </source>
</evidence>
<keyword evidence="2" id="KW-1185">Reference proteome</keyword>
<dbReference type="AlphaFoldDB" id="A0A923NFE2"/>
<protein>
    <recommendedName>
        <fullName evidence="3">Transposase</fullName>
    </recommendedName>
</protein>
<evidence type="ECO:0008006" key="3">
    <source>
        <dbReference type="Google" id="ProtNLM"/>
    </source>
</evidence>
<reference evidence="1" key="1">
    <citation type="submission" date="2020-08" db="EMBL/GenBank/DDBJ databases">
        <authorList>
            <person name="Liu C."/>
            <person name="Sun Q."/>
        </authorList>
    </citation>
    <scope>NUCLEOTIDE SEQUENCE</scope>
    <source>
        <strain evidence="1">BX16</strain>
    </source>
</reference>
<dbReference type="Proteomes" id="UP000644115">
    <property type="component" value="Unassembled WGS sequence"/>
</dbReference>
<gene>
    <name evidence="1" type="ORF">H8876_04025</name>
</gene>
<comment type="caution">
    <text evidence="1">The sequence shown here is derived from an EMBL/GenBank/DDBJ whole genome shotgun (WGS) entry which is preliminary data.</text>
</comment>
<proteinExistence type="predicted"/>
<dbReference type="EMBL" id="JACRWC010000053">
    <property type="protein sequence ID" value="MBC5999165.1"/>
    <property type="molecule type" value="Genomic_DNA"/>
</dbReference>
<name>A0A923NFE2_9FIRM</name>